<organism evidence="1 2">
    <name type="scientific">Ferruginibacter yonginensis</name>
    <dbReference type="NCBI Taxonomy" id="1310416"/>
    <lineage>
        <taxon>Bacteria</taxon>
        <taxon>Pseudomonadati</taxon>
        <taxon>Bacteroidota</taxon>
        <taxon>Chitinophagia</taxon>
        <taxon>Chitinophagales</taxon>
        <taxon>Chitinophagaceae</taxon>
        <taxon>Ferruginibacter</taxon>
    </lineage>
</organism>
<dbReference type="EMBL" id="JBHSCZ010000012">
    <property type="protein sequence ID" value="MFC4263983.1"/>
    <property type="molecule type" value="Genomic_DNA"/>
</dbReference>
<evidence type="ECO:0000313" key="2">
    <source>
        <dbReference type="Proteomes" id="UP001595907"/>
    </source>
</evidence>
<dbReference type="Proteomes" id="UP001595907">
    <property type="component" value="Unassembled WGS sequence"/>
</dbReference>
<gene>
    <name evidence="1" type="ORF">ACFOWM_13920</name>
</gene>
<dbReference type="RefSeq" id="WP_379711221.1">
    <property type="nucleotide sequence ID" value="NZ_JBHSCZ010000012.1"/>
</dbReference>
<keyword evidence="2" id="KW-1185">Reference proteome</keyword>
<comment type="caution">
    <text evidence="1">The sequence shown here is derived from an EMBL/GenBank/DDBJ whole genome shotgun (WGS) entry which is preliminary data.</text>
</comment>
<protein>
    <submittedName>
        <fullName evidence="1">Uncharacterized protein</fullName>
    </submittedName>
</protein>
<evidence type="ECO:0000313" key="1">
    <source>
        <dbReference type="EMBL" id="MFC4263983.1"/>
    </source>
</evidence>
<sequence length="106" mass="12226">MIVENVLDYGTLITTYNELIKIGHLELAERIQSILETEELPKPLKHNKKDDKHTSYYLIDLTENEIEIIQDLFLELEVSNVSVEGQTTSLASLYGNYADIWRNINS</sequence>
<accession>A0ABV8QXC9</accession>
<name>A0ABV8QXC9_9BACT</name>
<proteinExistence type="predicted"/>
<reference evidence="2" key="1">
    <citation type="journal article" date="2019" name="Int. J. Syst. Evol. Microbiol.">
        <title>The Global Catalogue of Microorganisms (GCM) 10K type strain sequencing project: providing services to taxonomists for standard genome sequencing and annotation.</title>
        <authorList>
            <consortium name="The Broad Institute Genomics Platform"/>
            <consortium name="The Broad Institute Genome Sequencing Center for Infectious Disease"/>
            <person name="Wu L."/>
            <person name="Ma J."/>
        </authorList>
    </citation>
    <scope>NUCLEOTIDE SEQUENCE [LARGE SCALE GENOMIC DNA]</scope>
    <source>
        <strain evidence="2">CECT 8289</strain>
    </source>
</reference>